<feature type="transmembrane region" description="Helical" evidence="6">
    <location>
        <begin position="30"/>
        <end position="52"/>
    </location>
</feature>
<evidence type="ECO:0000256" key="4">
    <source>
        <dbReference type="ARBA" id="ARBA00022989"/>
    </source>
</evidence>
<feature type="transmembrane region" description="Helical" evidence="6">
    <location>
        <begin position="104"/>
        <end position="123"/>
    </location>
</feature>
<feature type="transmembrane region" description="Helical" evidence="6">
    <location>
        <begin position="73"/>
        <end position="92"/>
    </location>
</feature>
<comment type="caution">
    <text evidence="7">The sequence shown here is derived from an EMBL/GenBank/DDBJ whole genome shotgun (WGS) entry which is preliminary data.</text>
</comment>
<dbReference type="Proteomes" id="UP000531840">
    <property type="component" value="Unassembled WGS sequence"/>
</dbReference>
<dbReference type="PANTHER" id="PTHR30250">
    <property type="entry name" value="PST FAMILY PREDICTED COLANIC ACID TRANSPORTER"/>
    <property type="match status" value="1"/>
</dbReference>
<reference evidence="7 8" key="1">
    <citation type="submission" date="2020-07" db="EMBL/GenBank/DDBJ databases">
        <title>MOT database genomes.</title>
        <authorList>
            <person name="Joseph S."/>
            <person name="Aduse-Opoku J."/>
            <person name="Hashim A."/>
            <person name="Wade W."/>
            <person name="Curtis M."/>
        </authorList>
    </citation>
    <scope>NUCLEOTIDE SEQUENCE [LARGE SCALE GENOMIC DNA]</scope>
    <source>
        <strain evidence="7 8">CIP 106318</strain>
    </source>
</reference>
<comment type="subcellular location">
    <subcellularLocation>
        <location evidence="1">Cell membrane</location>
        <topology evidence="1">Multi-pass membrane protein</topology>
    </subcellularLocation>
</comment>
<evidence type="ECO:0000256" key="2">
    <source>
        <dbReference type="ARBA" id="ARBA00022475"/>
    </source>
</evidence>
<keyword evidence="5 6" id="KW-0472">Membrane</keyword>
<dbReference type="InterPro" id="IPR050833">
    <property type="entry name" value="Poly_Biosynth_Transport"/>
</dbReference>
<organism evidence="7 8">
    <name type="scientific">Gemelliphila palaticanis</name>
    <dbReference type="NCBI Taxonomy" id="81950"/>
    <lineage>
        <taxon>Bacteria</taxon>
        <taxon>Bacillati</taxon>
        <taxon>Bacillota</taxon>
        <taxon>Bacilli</taxon>
        <taxon>Bacillales</taxon>
        <taxon>Gemellaceae</taxon>
        <taxon>Gemelliphila</taxon>
    </lineage>
</organism>
<dbReference type="CDD" id="cd13128">
    <property type="entry name" value="MATE_Wzx_like"/>
    <property type="match status" value="1"/>
</dbReference>
<evidence type="ECO:0000313" key="8">
    <source>
        <dbReference type="Proteomes" id="UP000531840"/>
    </source>
</evidence>
<accession>A0ABX2T390</accession>
<feature type="transmembrane region" description="Helical" evidence="6">
    <location>
        <begin position="130"/>
        <end position="151"/>
    </location>
</feature>
<feature type="transmembrane region" description="Helical" evidence="6">
    <location>
        <begin position="157"/>
        <end position="177"/>
    </location>
</feature>
<feature type="transmembrane region" description="Helical" evidence="6">
    <location>
        <begin position="432"/>
        <end position="451"/>
    </location>
</feature>
<feature type="transmembrane region" description="Helical" evidence="6">
    <location>
        <begin position="315"/>
        <end position="338"/>
    </location>
</feature>
<feature type="transmembrane region" description="Helical" evidence="6">
    <location>
        <begin position="370"/>
        <end position="392"/>
    </location>
</feature>
<feature type="transmembrane region" description="Helical" evidence="6">
    <location>
        <begin position="198"/>
        <end position="217"/>
    </location>
</feature>
<keyword evidence="4 6" id="KW-1133">Transmembrane helix</keyword>
<evidence type="ECO:0000256" key="5">
    <source>
        <dbReference type="ARBA" id="ARBA00023136"/>
    </source>
</evidence>
<evidence type="ECO:0000313" key="7">
    <source>
        <dbReference type="EMBL" id="NYS47695.1"/>
    </source>
</evidence>
<feature type="transmembrane region" description="Helical" evidence="6">
    <location>
        <begin position="237"/>
        <end position="257"/>
    </location>
</feature>
<keyword evidence="3 6" id="KW-0812">Transmembrane</keyword>
<keyword evidence="8" id="KW-1185">Reference proteome</keyword>
<name>A0ABX2T390_9BACL</name>
<protein>
    <submittedName>
        <fullName evidence="7">Flippase</fullName>
    </submittedName>
</protein>
<sequence length="473" mass="54043">MLLTISSIIFPLITFPYVSRILQAEGVGKVSFATSIVTYFLIFSQLGIPTYGIRACAKVRDDKDKLTKTVQELIFINIIMTIIAYIVFFTLFFTVERINNDSKLFLIMSSSLLFNVIGMEWLYKSLEQYTYITIRSLIFKVIGIFLMFIFVNNAEDYAIYGAITIFAVSASNILNLFNSRKFIYINKFYQNYNISKHLKAIFIFFALSAATTIYTNMDNVILGFLKDDSAVGYYNTAVRIKMLLLSIVTSLGAVLLPRLSYYVEQGNDTEFIKLISKSFQFILFMSTSITVYFVIFAKESIYLLAGSNFENSILIMQIIMPTVIFIGFTNLFGIQILVPLGKEKIVLYSVISGSIVSLLLNFILIPNYSFIGAAIANLLAELVVLIIQSYYIKNYLVKVINDIQFLQVIVAIILSALASISVKYFYLNNFTSLIVSSFIFYIVYYITLRLFKNKLVLEIEKQIFNIIKIKKRN</sequence>
<evidence type="ECO:0000256" key="6">
    <source>
        <dbReference type="SAM" id="Phobius"/>
    </source>
</evidence>
<keyword evidence="2" id="KW-1003">Cell membrane</keyword>
<dbReference type="InterPro" id="IPR002797">
    <property type="entry name" value="Polysacc_synth"/>
</dbReference>
<dbReference type="Pfam" id="PF01943">
    <property type="entry name" value="Polysacc_synt"/>
    <property type="match status" value="1"/>
</dbReference>
<feature type="transmembrane region" description="Helical" evidence="6">
    <location>
        <begin position="345"/>
        <end position="364"/>
    </location>
</feature>
<proteinExistence type="predicted"/>
<evidence type="ECO:0000256" key="1">
    <source>
        <dbReference type="ARBA" id="ARBA00004651"/>
    </source>
</evidence>
<gene>
    <name evidence="7" type="ORF">HZY85_05750</name>
</gene>
<evidence type="ECO:0000256" key="3">
    <source>
        <dbReference type="ARBA" id="ARBA00022692"/>
    </source>
</evidence>
<dbReference type="EMBL" id="JACBYF010000010">
    <property type="protein sequence ID" value="NYS47695.1"/>
    <property type="molecule type" value="Genomic_DNA"/>
</dbReference>
<dbReference type="PANTHER" id="PTHR30250:SF11">
    <property type="entry name" value="O-ANTIGEN TRANSPORTER-RELATED"/>
    <property type="match status" value="1"/>
</dbReference>
<feature type="transmembrane region" description="Helical" evidence="6">
    <location>
        <begin position="278"/>
        <end position="295"/>
    </location>
</feature>
<feature type="transmembrane region" description="Helical" evidence="6">
    <location>
        <begin position="404"/>
        <end position="426"/>
    </location>
</feature>